<comment type="caution">
    <text evidence="3">The sequence shown here is derived from an EMBL/GenBank/DDBJ whole genome shotgun (WGS) entry which is preliminary data.</text>
</comment>
<reference evidence="4" key="1">
    <citation type="submission" date="2017-01" db="EMBL/GenBank/DDBJ databases">
        <title>Comparative genomics of anhydrobiosis in the tardigrade Hypsibius dujardini.</title>
        <authorList>
            <person name="Yoshida Y."/>
            <person name="Koutsovoulos G."/>
            <person name="Laetsch D."/>
            <person name="Stevens L."/>
            <person name="Kumar S."/>
            <person name="Horikawa D."/>
            <person name="Ishino K."/>
            <person name="Komine S."/>
            <person name="Tomita M."/>
            <person name="Blaxter M."/>
            <person name="Arakawa K."/>
        </authorList>
    </citation>
    <scope>NUCLEOTIDE SEQUENCE [LARGE SCALE GENOMIC DNA]</scope>
    <source>
        <strain evidence="4">Z151</strain>
    </source>
</reference>
<dbReference type="PANTHER" id="PTHR33562">
    <property type="entry name" value="ATILLA, ISOFORM B-RELATED-RELATED"/>
    <property type="match status" value="1"/>
</dbReference>
<accession>A0A9X6NDS0</accession>
<dbReference type="EMBL" id="MTYJ01000252">
    <property type="protein sequence ID" value="OWA52127.1"/>
    <property type="molecule type" value="Genomic_DNA"/>
</dbReference>
<feature type="chain" id="PRO_5040892218" description="UPAR/Ly6 domain-containing protein" evidence="2">
    <location>
        <begin position="21"/>
        <end position="247"/>
    </location>
</feature>
<keyword evidence="4" id="KW-1185">Reference proteome</keyword>
<dbReference type="AlphaFoldDB" id="A0A9X6NDS0"/>
<evidence type="ECO:0008006" key="5">
    <source>
        <dbReference type="Google" id="ProtNLM"/>
    </source>
</evidence>
<gene>
    <name evidence="3" type="ORF">BV898_16588</name>
</gene>
<evidence type="ECO:0000313" key="3">
    <source>
        <dbReference type="EMBL" id="OWA52127.1"/>
    </source>
</evidence>
<organism evidence="3 4">
    <name type="scientific">Hypsibius exemplaris</name>
    <name type="common">Freshwater tardigrade</name>
    <dbReference type="NCBI Taxonomy" id="2072580"/>
    <lineage>
        <taxon>Eukaryota</taxon>
        <taxon>Metazoa</taxon>
        <taxon>Ecdysozoa</taxon>
        <taxon>Tardigrada</taxon>
        <taxon>Eutardigrada</taxon>
        <taxon>Parachela</taxon>
        <taxon>Hypsibioidea</taxon>
        <taxon>Hypsibiidae</taxon>
        <taxon>Hypsibius</taxon>
    </lineage>
</organism>
<sequence>MGRFLVLALTVTCMVAHASALSCYQCQYTEGEAESVANQKNCADTFNSQNIATATTVSGMDCASCVAMKSMYKGKVTTMRTCRPDGVPSGPGIPVGCTTDNCNNGAAFEYPALPVPAPATDLSCYQCGYTDGDTAEHAFNQKNCADPFTSEGINKMIAVGGMGCVTCISGKSVVNGKTVTSRACMPADIPDGTGGLETCKTNNCNDGTVPLVTIPPLPSTSPTVGNSGSAKAAGVTALVLGTLLVCL</sequence>
<protein>
    <recommendedName>
        <fullName evidence="5">UPAR/Ly6 domain-containing protein</fullName>
    </recommendedName>
</protein>
<proteinExistence type="predicted"/>
<evidence type="ECO:0000256" key="1">
    <source>
        <dbReference type="ARBA" id="ARBA00022729"/>
    </source>
</evidence>
<dbReference type="PROSITE" id="PS51257">
    <property type="entry name" value="PROKAR_LIPOPROTEIN"/>
    <property type="match status" value="1"/>
</dbReference>
<feature type="signal peptide" evidence="2">
    <location>
        <begin position="1"/>
        <end position="20"/>
    </location>
</feature>
<keyword evidence="1 2" id="KW-0732">Signal</keyword>
<name>A0A9X6NDS0_HYPEX</name>
<evidence type="ECO:0000256" key="2">
    <source>
        <dbReference type="SAM" id="SignalP"/>
    </source>
</evidence>
<evidence type="ECO:0000313" key="4">
    <source>
        <dbReference type="Proteomes" id="UP000192578"/>
    </source>
</evidence>
<dbReference type="InterPro" id="IPR050975">
    <property type="entry name" value="Sleep_regulator"/>
</dbReference>
<dbReference type="Proteomes" id="UP000192578">
    <property type="component" value="Unassembled WGS sequence"/>
</dbReference>